<keyword evidence="4" id="KW-1185">Reference proteome</keyword>
<protein>
    <recommendedName>
        <fullName evidence="2">DUF4352 domain-containing protein</fullName>
    </recommendedName>
</protein>
<dbReference type="Gene3D" id="2.60.40.1240">
    <property type="match status" value="1"/>
</dbReference>
<evidence type="ECO:0000256" key="1">
    <source>
        <dbReference type="ARBA" id="ARBA00022729"/>
    </source>
</evidence>
<feature type="domain" description="DUF4352" evidence="2">
    <location>
        <begin position="3"/>
        <end position="62"/>
    </location>
</feature>
<proteinExistence type="predicted"/>
<dbReference type="InterPro" id="IPR029050">
    <property type="entry name" value="Immunoprotect_excell_Ig-like"/>
</dbReference>
<gene>
    <name evidence="3" type="ORF">DLJ46_22040</name>
</gene>
<dbReference type="EMBL" id="QGSV01000260">
    <property type="protein sequence ID" value="PWU45300.1"/>
    <property type="molecule type" value="Genomic_DNA"/>
</dbReference>
<dbReference type="AlphaFoldDB" id="A0A317JYC3"/>
<sequence length="72" mass="7507">MTAQDGSGREFEVDGAAGIYGNTDGQGFLGKINAGNSVKANVYFDVPKGTKLKTITFKAGLFTFADDAVVTL</sequence>
<evidence type="ECO:0000313" key="3">
    <source>
        <dbReference type="EMBL" id="PWU45300.1"/>
    </source>
</evidence>
<dbReference type="InterPro" id="IPR029051">
    <property type="entry name" value="DUF4352"/>
</dbReference>
<dbReference type="Pfam" id="PF11611">
    <property type="entry name" value="DUF4352"/>
    <property type="match status" value="1"/>
</dbReference>
<keyword evidence="1" id="KW-0732">Signal</keyword>
<comment type="caution">
    <text evidence="3">The sequence shown here is derived from an EMBL/GenBank/DDBJ whole genome shotgun (WGS) entry which is preliminary data.</text>
</comment>
<evidence type="ECO:0000259" key="2">
    <source>
        <dbReference type="Pfam" id="PF11611"/>
    </source>
</evidence>
<organism evidence="3 4">
    <name type="scientific">Micromonospora globispora</name>
    <dbReference type="NCBI Taxonomy" id="1450148"/>
    <lineage>
        <taxon>Bacteria</taxon>
        <taxon>Bacillati</taxon>
        <taxon>Actinomycetota</taxon>
        <taxon>Actinomycetes</taxon>
        <taxon>Micromonosporales</taxon>
        <taxon>Micromonosporaceae</taxon>
        <taxon>Micromonospora</taxon>
    </lineage>
</organism>
<accession>A0A317JYC3</accession>
<name>A0A317JYC3_9ACTN</name>
<dbReference type="OrthoDB" id="3430849at2"/>
<evidence type="ECO:0000313" key="4">
    <source>
        <dbReference type="Proteomes" id="UP000245683"/>
    </source>
</evidence>
<reference evidence="4" key="1">
    <citation type="submission" date="2018-05" db="EMBL/GenBank/DDBJ databases">
        <title>Micromonospora globispora sp. nov. and Micromonospora rugosa sp. nov., isolated from marine sediment.</title>
        <authorList>
            <person name="Carro L."/>
            <person name="Aysel V."/>
            <person name="Cetin D."/>
            <person name="Igual J.M."/>
            <person name="Klenk H.-P."/>
            <person name="Trujillo M.E."/>
            <person name="Sahin N."/>
        </authorList>
    </citation>
    <scope>NUCLEOTIDE SEQUENCE [LARGE SCALE GENOMIC DNA]</scope>
    <source>
        <strain evidence="4">S2904</strain>
    </source>
</reference>
<dbReference type="Proteomes" id="UP000245683">
    <property type="component" value="Unassembled WGS sequence"/>
</dbReference>